<feature type="signal peptide" evidence="15">
    <location>
        <begin position="1"/>
        <end position="30"/>
    </location>
</feature>
<dbReference type="InterPro" id="IPR049712">
    <property type="entry name" value="Poly_export"/>
</dbReference>
<evidence type="ECO:0000256" key="7">
    <source>
        <dbReference type="ARBA" id="ARBA00022729"/>
    </source>
</evidence>
<evidence type="ECO:0000256" key="1">
    <source>
        <dbReference type="ARBA" id="ARBA00004571"/>
    </source>
</evidence>
<dbReference type="Pfam" id="PF10531">
    <property type="entry name" value="SLBB"/>
    <property type="match status" value="1"/>
</dbReference>
<dbReference type="GO" id="GO:0015288">
    <property type="term" value="F:porin activity"/>
    <property type="evidence" value="ECO:0007669"/>
    <property type="project" value="UniProtKB-KW"/>
</dbReference>
<gene>
    <name evidence="19" type="ORF">HJG54_13740</name>
</gene>
<feature type="domain" description="Polysaccharide export protein N-terminal" evidence="16">
    <location>
        <begin position="43"/>
        <end position="117"/>
    </location>
</feature>
<keyword evidence="5" id="KW-0762">Sugar transport</keyword>
<keyword evidence="13" id="KW-0998">Cell outer membrane</keyword>
<keyword evidence="14" id="KW-0449">Lipoprotein</keyword>
<keyword evidence="3" id="KW-0813">Transport</keyword>
<dbReference type="Gene3D" id="3.30.1950.10">
    <property type="entry name" value="wza like domain"/>
    <property type="match status" value="1"/>
</dbReference>
<evidence type="ECO:0000259" key="18">
    <source>
        <dbReference type="Pfam" id="PF22461"/>
    </source>
</evidence>
<dbReference type="Gene3D" id="3.10.560.10">
    <property type="entry name" value="Outer membrane lipoprotein wza domain like"/>
    <property type="match status" value="2"/>
</dbReference>
<dbReference type="GO" id="GO:0006811">
    <property type="term" value="P:monoatomic ion transport"/>
    <property type="evidence" value="ECO:0007669"/>
    <property type="project" value="UniProtKB-KW"/>
</dbReference>
<evidence type="ECO:0000256" key="6">
    <source>
        <dbReference type="ARBA" id="ARBA00022692"/>
    </source>
</evidence>
<evidence type="ECO:0000256" key="14">
    <source>
        <dbReference type="ARBA" id="ARBA00023288"/>
    </source>
</evidence>
<dbReference type="PANTHER" id="PTHR33619">
    <property type="entry name" value="POLYSACCHARIDE EXPORT PROTEIN GFCE-RELATED"/>
    <property type="match status" value="1"/>
</dbReference>
<comment type="similarity">
    <text evidence="2">Belongs to the BexD/CtrA/VexA family.</text>
</comment>
<keyword evidence="9" id="KW-0406">Ion transport</keyword>
<dbReference type="EMBL" id="CP053586">
    <property type="protein sequence ID" value="WNZ23812.1"/>
    <property type="molecule type" value="Genomic_DNA"/>
</dbReference>
<evidence type="ECO:0000256" key="4">
    <source>
        <dbReference type="ARBA" id="ARBA00022452"/>
    </source>
</evidence>
<evidence type="ECO:0000259" key="16">
    <source>
        <dbReference type="Pfam" id="PF02563"/>
    </source>
</evidence>
<evidence type="ECO:0000256" key="10">
    <source>
        <dbReference type="ARBA" id="ARBA00023114"/>
    </source>
</evidence>
<evidence type="ECO:0000256" key="12">
    <source>
        <dbReference type="ARBA" id="ARBA00023139"/>
    </source>
</evidence>
<keyword evidence="11" id="KW-0472">Membrane</keyword>
<dbReference type="PANTHER" id="PTHR33619:SF3">
    <property type="entry name" value="POLYSACCHARIDE EXPORT PROTEIN GFCE-RELATED"/>
    <property type="match status" value="1"/>
</dbReference>
<evidence type="ECO:0000313" key="19">
    <source>
        <dbReference type="EMBL" id="WNZ23812.1"/>
    </source>
</evidence>
<organism evidence="19">
    <name type="scientific">Leptolyngbya sp. NK1-12</name>
    <dbReference type="NCBI Taxonomy" id="2547451"/>
    <lineage>
        <taxon>Bacteria</taxon>
        <taxon>Bacillati</taxon>
        <taxon>Cyanobacteriota</taxon>
        <taxon>Cyanophyceae</taxon>
        <taxon>Leptolyngbyales</taxon>
        <taxon>Leptolyngbyaceae</taxon>
        <taxon>Leptolyngbya group</taxon>
        <taxon>Leptolyngbya</taxon>
    </lineage>
</organism>
<keyword evidence="4" id="KW-1134">Transmembrane beta strand</keyword>
<evidence type="ECO:0000259" key="17">
    <source>
        <dbReference type="Pfam" id="PF10531"/>
    </source>
</evidence>
<feature type="domain" description="Soluble ligand binding" evidence="17">
    <location>
        <begin position="240"/>
        <end position="291"/>
    </location>
</feature>
<dbReference type="InterPro" id="IPR003715">
    <property type="entry name" value="Poly_export_N"/>
</dbReference>
<evidence type="ECO:0000256" key="11">
    <source>
        <dbReference type="ARBA" id="ARBA00023136"/>
    </source>
</evidence>
<accession>A0AA96WCK2</accession>
<keyword evidence="7 15" id="KW-0732">Signal</keyword>
<feature type="chain" id="PRO_5041656313" evidence="15">
    <location>
        <begin position="31"/>
        <end position="344"/>
    </location>
</feature>
<dbReference type="AlphaFoldDB" id="A0AA96WCK2"/>
<dbReference type="InterPro" id="IPR019554">
    <property type="entry name" value="Soluble_ligand-bd"/>
</dbReference>
<feature type="domain" description="SLBB" evidence="18">
    <location>
        <begin position="124"/>
        <end position="215"/>
    </location>
</feature>
<proteinExistence type="inferred from homology"/>
<dbReference type="GO" id="GO:0009279">
    <property type="term" value="C:cell outer membrane"/>
    <property type="evidence" value="ECO:0007669"/>
    <property type="project" value="UniProtKB-SubCell"/>
</dbReference>
<comment type="subcellular location">
    <subcellularLocation>
        <location evidence="1">Cell outer membrane</location>
        <topology evidence="1">Multi-pass membrane protein</topology>
    </subcellularLocation>
</comment>
<dbReference type="Pfam" id="PF02563">
    <property type="entry name" value="Poly_export"/>
    <property type="match status" value="1"/>
</dbReference>
<dbReference type="InterPro" id="IPR054765">
    <property type="entry name" value="SLBB_dom"/>
</dbReference>
<evidence type="ECO:0000256" key="3">
    <source>
        <dbReference type="ARBA" id="ARBA00022448"/>
    </source>
</evidence>
<keyword evidence="6" id="KW-0812">Transmembrane</keyword>
<dbReference type="Pfam" id="PF22461">
    <property type="entry name" value="SLBB_2"/>
    <property type="match status" value="1"/>
</dbReference>
<protein>
    <submittedName>
        <fullName evidence="19">Polysaccharide export protein</fullName>
    </submittedName>
</protein>
<keyword evidence="10" id="KW-0626">Porin</keyword>
<sequence length="344" mass="36948">MYNCLRIALIYCSIIQISIGSLLQSTPALAQSAAEASLSLESAAQHGYVLGEGDQVQITVFGYEEYTGTQVILPDGTISLPVVGTVRAAGLTSAQFAQTLQQKLQPFLIDPVVTVSLTELRPVRVNVAGAVQRPGPISFYNQTNETEKSPEMPVIAAALIKAGGVSQDADMRQITLRRTLTNGEVYETTVNLWDAIANGSVLENFALQDGDSIFVPRLANADTIDRRLLARSQFAPETVRVRVVGEVKQPGEVEVPPDSSISSAVAIAGGPTVDARLSQVVHVRMNESGEVVRQVIDLRNLTDTYQIQAGDVVIVPKKDIASVLDFATRLLNPLTLLLGIPGRF</sequence>
<keyword evidence="8" id="KW-0625">Polysaccharide transport</keyword>
<name>A0AA96WCK2_9CYAN</name>
<dbReference type="GO" id="GO:0046930">
    <property type="term" value="C:pore complex"/>
    <property type="evidence" value="ECO:0007669"/>
    <property type="project" value="UniProtKB-KW"/>
</dbReference>
<evidence type="ECO:0000256" key="13">
    <source>
        <dbReference type="ARBA" id="ARBA00023237"/>
    </source>
</evidence>
<reference evidence="19" key="1">
    <citation type="submission" date="2020-05" db="EMBL/GenBank/DDBJ databases">
        <authorList>
            <person name="Zhu T."/>
            <person name="Keshari N."/>
            <person name="Lu X."/>
        </authorList>
    </citation>
    <scope>NUCLEOTIDE SEQUENCE</scope>
    <source>
        <strain evidence="19">NK1-12</strain>
    </source>
</reference>
<evidence type="ECO:0000256" key="8">
    <source>
        <dbReference type="ARBA" id="ARBA00023047"/>
    </source>
</evidence>
<evidence type="ECO:0000256" key="5">
    <source>
        <dbReference type="ARBA" id="ARBA00022597"/>
    </source>
</evidence>
<dbReference type="GO" id="GO:0015159">
    <property type="term" value="F:polysaccharide transmembrane transporter activity"/>
    <property type="evidence" value="ECO:0007669"/>
    <property type="project" value="InterPro"/>
</dbReference>
<evidence type="ECO:0000256" key="9">
    <source>
        <dbReference type="ARBA" id="ARBA00023065"/>
    </source>
</evidence>
<keyword evidence="12" id="KW-0564">Palmitate</keyword>
<evidence type="ECO:0000256" key="15">
    <source>
        <dbReference type="SAM" id="SignalP"/>
    </source>
</evidence>
<evidence type="ECO:0000256" key="2">
    <source>
        <dbReference type="ARBA" id="ARBA00009450"/>
    </source>
</evidence>